<proteinExistence type="predicted"/>
<dbReference type="AlphaFoldDB" id="T1IFY3"/>
<dbReference type="EnsemblMetazoa" id="RPRC015202-RA">
    <property type="protein sequence ID" value="RPRC015202-PA"/>
    <property type="gene ID" value="RPRC015202"/>
</dbReference>
<keyword evidence="3" id="KW-1185">Reference proteome</keyword>
<reference evidence="2" key="1">
    <citation type="submission" date="2015-05" db="UniProtKB">
        <authorList>
            <consortium name="EnsemblMetazoa"/>
        </authorList>
    </citation>
    <scope>IDENTIFICATION</scope>
</reference>
<accession>T1IFY3</accession>
<name>T1IFY3_RHOPR</name>
<protein>
    <submittedName>
        <fullName evidence="2">Coilin N-terminal domain-containing protein</fullName>
    </submittedName>
</protein>
<dbReference type="InterPro" id="IPR031722">
    <property type="entry name" value="Coilin_N"/>
</dbReference>
<dbReference type="Proteomes" id="UP000015103">
    <property type="component" value="Unassembled WGS sequence"/>
</dbReference>
<dbReference type="EMBL" id="ACPB03004178">
    <property type="status" value="NOT_ANNOTATED_CDS"/>
    <property type="molecule type" value="Genomic_DNA"/>
</dbReference>
<feature type="domain" description="Coilin N-terminal" evidence="1">
    <location>
        <begin position="21"/>
        <end position="118"/>
    </location>
</feature>
<dbReference type="Pfam" id="PF15862">
    <property type="entry name" value="Coilin_N"/>
    <property type="match status" value="1"/>
</dbReference>
<evidence type="ECO:0000313" key="2">
    <source>
        <dbReference type="EnsemblMetazoa" id="RPRC015202-PA"/>
    </source>
</evidence>
<evidence type="ECO:0000259" key="1">
    <source>
        <dbReference type="Pfam" id="PF15862"/>
    </source>
</evidence>
<dbReference type="VEuPathDB" id="VectorBase:RPRC015202"/>
<organism evidence="2 3">
    <name type="scientific">Rhodnius prolixus</name>
    <name type="common">Triatomid bug</name>
    <dbReference type="NCBI Taxonomy" id="13249"/>
    <lineage>
        <taxon>Eukaryota</taxon>
        <taxon>Metazoa</taxon>
        <taxon>Ecdysozoa</taxon>
        <taxon>Arthropoda</taxon>
        <taxon>Hexapoda</taxon>
        <taxon>Insecta</taxon>
        <taxon>Pterygota</taxon>
        <taxon>Neoptera</taxon>
        <taxon>Paraneoptera</taxon>
        <taxon>Hemiptera</taxon>
        <taxon>Heteroptera</taxon>
        <taxon>Panheteroptera</taxon>
        <taxon>Cimicomorpha</taxon>
        <taxon>Reduviidae</taxon>
        <taxon>Triatominae</taxon>
        <taxon>Rhodnius</taxon>
    </lineage>
</organism>
<dbReference type="InParanoid" id="T1IFY3"/>
<dbReference type="HOGENOM" id="CLU_767949_0_0_1"/>
<sequence>MENNNSHGFRILVNVDNNTEELLKCFIYINYKKMKLIKDIEEHIKSILNLKVITLFLNDAWLPSNETVKIIREDDIIVVKSTSSPEILRSVPKIYNSEEIKEVKRKRKNKDKEDEDANQSVLLLQKELEEKRNELLQKQNKSPAELEITNDTFDDINTFLQPGIKKKRIRKHKKKATVRNSTPVVVLQPTISDLKCHKIPNLRYSGVHKRFLDEKEEEKAEESLEGNKPKEIESSTINENLEKVKNVDHLKKGTVEIVETCLRSLDTIRNEKSIDMEVSVQKTTDRLNQSNEFESQMSLCTEIGIQDKEDCTVSEKNDGTQELSDENWKVKLLSLINKDLESKVFHRKVPTQELQDVVQTG</sequence>
<evidence type="ECO:0000313" key="3">
    <source>
        <dbReference type="Proteomes" id="UP000015103"/>
    </source>
</evidence>